<feature type="region of interest" description="Disordered" evidence="1">
    <location>
        <begin position="253"/>
        <end position="303"/>
    </location>
</feature>
<name>A0A565A0G0_PLAVI</name>
<feature type="compositionally biased region" description="Basic and acidic residues" evidence="1">
    <location>
        <begin position="260"/>
        <end position="280"/>
    </location>
</feature>
<organism evidence="2 3">
    <name type="scientific">Plasmodium vivax</name>
    <name type="common">malaria parasite P. vivax</name>
    <dbReference type="NCBI Taxonomy" id="5855"/>
    <lineage>
        <taxon>Eukaryota</taxon>
        <taxon>Sar</taxon>
        <taxon>Alveolata</taxon>
        <taxon>Apicomplexa</taxon>
        <taxon>Aconoidasida</taxon>
        <taxon>Haemosporida</taxon>
        <taxon>Plasmodiidae</taxon>
        <taxon>Plasmodium</taxon>
        <taxon>Plasmodium (Plasmodium)</taxon>
    </lineage>
</organism>
<reference evidence="3" key="1">
    <citation type="submission" date="2016-07" db="EMBL/GenBank/DDBJ databases">
        <authorList>
            <consortium name="Pathogen Informatics"/>
        </authorList>
    </citation>
    <scope>NUCLEOTIDE SEQUENCE [LARGE SCALE GENOMIC DNA]</scope>
</reference>
<evidence type="ECO:0000256" key="1">
    <source>
        <dbReference type="SAM" id="MobiDB-lite"/>
    </source>
</evidence>
<dbReference type="Proteomes" id="UP000220605">
    <property type="component" value="Chromosome 12"/>
</dbReference>
<dbReference type="VEuPathDB" id="PlasmoDB:PVP01_1273900"/>
<dbReference type="VEuPathDB" id="PlasmoDB:PVW1_020008600"/>
<accession>A0A565A0G0</accession>
<proteinExistence type="predicted"/>
<dbReference type="AlphaFoldDB" id="A0A565A0G0"/>
<sequence length="405" mass="47281">MSYPYHDKLTSKKLYDEWNEGEIRGYNNACLNLPRDLKPYELIDKLCRRLARNLDNMQFYNHEKYYLYGRCKLLNYWLYEKVKEIISTSLEANYEKAMESLHSEWKEYNRYTFPFTSEDKKCKPDPTIINLNDTKDKKRIHEHCLNYYEIRKNSNSDEYQKYKVYIKSQSLPYNKFENLFAEDENNNPTYYNQCKCYNPIIIGTDSHCPQENENPEAFEEVAEPLGQTSLDGEEGKEVREEEVRGVGLGAAVARGSESTGRMKEEEEEIEVQKVEDHELEEREGENDESLSPVTQLLSRPSGQDLTMRIPEGDTHVADLLPIPDSTDNPRSNGTIISASCGGLTVFLFLLYKFTPLRTVLDPRIRKTKNMLKDGVQGSNELQLQDYDVYTPDVDINRYNIAYQSR</sequence>
<gene>
    <name evidence="2" type="ORF">PVP01_1273900</name>
</gene>
<evidence type="ECO:0000313" key="2">
    <source>
        <dbReference type="EMBL" id="VUZ98025.1"/>
    </source>
</evidence>
<evidence type="ECO:0000313" key="3">
    <source>
        <dbReference type="Proteomes" id="UP000220605"/>
    </source>
</evidence>
<protein>
    <submittedName>
        <fullName evidence="2">VIR protein</fullName>
    </submittedName>
</protein>
<feature type="compositionally biased region" description="Polar residues" evidence="1">
    <location>
        <begin position="289"/>
        <end position="303"/>
    </location>
</feature>
<dbReference type="InterPro" id="IPR008780">
    <property type="entry name" value="Plasmodium_Vir"/>
</dbReference>
<dbReference type="Pfam" id="PF05795">
    <property type="entry name" value="Plasmodium_Vir"/>
    <property type="match status" value="1"/>
</dbReference>
<dbReference type="VEuPathDB" id="PlasmoDB:PVPAM_000008700"/>
<dbReference type="EMBL" id="LT635623">
    <property type="protein sequence ID" value="VUZ98025.1"/>
    <property type="molecule type" value="Genomic_DNA"/>
</dbReference>
<dbReference type="OrthoDB" id="389219at2759"/>